<keyword evidence="2" id="KW-1185">Reference proteome</keyword>
<accession>A0ABP3B1T2</accession>
<protein>
    <submittedName>
        <fullName evidence="1">LuxR family transcriptional regulator</fullName>
    </submittedName>
</protein>
<evidence type="ECO:0000313" key="1">
    <source>
        <dbReference type="EMBL" id="EUJ33284.1"/>
    </source>
</evidence>
<sequence length="120" mass="14617">MTKRKKELRQQYKEMKTYYGVIQLKNDVNGKVFIDTVPNTKNRWTYYTMTLDSGRHPNKSLQDEWKEYGKEHFHYDVLFEKANTDVSDMKFELKKLKKEWLVKLQPFADEGYHKEDELDK</sequence>
<dbReference type="RefSeq" id="WP_036096441.1">
    <property type="nucleotide sequence ID" value="NZ_AODF01000006.1"/>
</dbReference>
<reference evidence="1 2" key="1">
    <citation type="journal article" date="2014" name="Int. J. Syst. Evol. Microbiol.">
        <title>Listeria floridensis sp. nov., Listeria aquatica sp. nov., Listeria cornellensis sp. nov., Listeria riparia sp. nov. and Listeria grandensis sp. nov., from agricultural and natural environments.</title>
        <authorList>
            <person name="den Bakker H.C."/>
            <person name="Warchocki S."/>
            <person name="Wright E.M."/>
            <person name="Allred A.F."/>
            <person name="Ahlstrom C."/>
            <person name="Manuel C.S."/>
            <person name="Stasiewicz M.J."/>
            <person name="Burrell A."/>
            <person name="Roof S."/>
            <person name="Strawn L."/>
            <person name="Fortes E.D."/>
            <person name="Nightingale K.K."/>
            <person name="Kephart D."/>
            <person name="Wiedmann M."/>
        </authorList>
    </citation>
    <scope>NUCLEOTIDE SEQUENCE [LARGE SCALE GENOMIC DNA]</scope>
    <source>
        <strain evidence="1 2">FSL S10-1187</strain>
    </source>
</reference>
<gene>
    <name evidence="1" type="ORF">MFLO_04070</name>
</gene>
<proteinExistence type="predicted"/>
<dbReference type="EMBL" id="AODF01000006">
    <property type="protein sequence ID" value="EUJ33284.1"/>
    <property type="molecule type" value="Genomic_DNA"/>
</dbReference>
<name>A0ABP3B1T2_9LIST</name>
<dbReference type="InterPro" id="IPR035901">
    <property type="entry name" value="GIY-YIG_endonuc_sf"/>
</dbReference>
<dbReference type="Proteomes" id="UP000019249">
    <property type="component" value="Unassembled WGS sequence"/>
</dbReference>
<organism evidence="1 2">
    <name type="scientific">Listeria floridensis FSL S10-1187</name>
    <dbReference type="NCBI Taxonomy" id="1265817"/>
    <lineage>
        <taxon>Bacteria</taxon>
        <taxon>Bacillati</taxon>
        <taxon>Bacillota</taxon>
        <taxon>Bacilli</taxon>
        <taxon>Bacillales</taxon>
        <taxon>Listeriaceae</taxon>
        <taxon>Listeria</taxon>
    </lineage>
</organism>
<evidence type="ECO:0000313" key="2">
    <source>
        <dbReference type="Proteomes" id="UP000019249"/>
    </source>
</evidence>
<dbReference type="CDD" id="cd10451">
    <property type="entry name" value="GIY-YIG_LuxR_like"/>
    <property type="match status" value="1"/>
</dbReference>
<dbReference type="SUPFAM" id="SSF82771">
    <property type="entry name" value="GIY-YIG endonuclease"/>
    <property type="match status" value="1"/>
</dbReference>
<comment type="caution">
    <text evidence="1">The sequence shown here is derived from an EMBL/GenBank/DDBJ whole genome shotgun (WGS) entry which is preliminary data.</text>
</comment>
<dbReference type="Gene3D" id="3.40.1440.10">
    <property type="entry name" value="GIY-YIG endonuclease"/>
    <property type="match status" value="1"/>
</dbReference>